<dbReference type="Proteomes" id="UP000032675">
    <property type="component" value="Unassembled WGS sequence"/>
</dbReference>
<dbReference type="AlphaFoldDB" id="A0A0D6Q2E1"/>
<evidence type="ECO:0000313" key="1">
    <source>
        <dbReference type="EMBL" id="GAN97145.1"/>
    </source>
</evidence>
<evidence type="ECO:0000313" key="2">
    <source>
        <dbReference type="Proteomes" id="UP000032675"/>
    </source>
</evidence>
<sequence>MEASMALNRDRALDEMKAAIGPEFGFVTAVGFRVYRGSIVAVCQDGTILPAASASPPSPMVAIAGVCRDFRDNTGSAIVSDMVGDEPVQVMRRTFALPFDAAPTWANVGAPVYAVDDETVTLTENAGTEAAPVNRLQVGTLVGFDLSGTPYVKIG</sequence>
<dbReference type="EMBL" id="BANI01000127">
    <property type="protein sequence ID" value="GAN97145.1"/>
    <property type="molecule type" value="Genomic_DNA"/>
</dbReference>
<gene>
    <name evidence="1" type="ORF">Geu3261_0144_017</name>
</gene>
<comment type="caution">
    <text evidence="1">The sequence shown here is derived from an EMBL/GenBank/DDBJ whole genome shotgun (WGS) entry which is preliminary data.</text>
</comment>
<reference evidence="1 2" key="1">
    <citation type="submission" date="2012-11" db="EMBL/GenBank/DDBJ databases">
        <title>Whole genome sequence of Gluconacetobacter europaeus NBRC3261.</title>
        <authorList>
            <person name="Azuma Y."/>
            <person name="Higashiura N."/>
            <person name="Hirakawa H."/>
            <person name="Matsushita K."/>
        </authorList>
    </citation>
    <scope>NUCLEOTIDE SEQUENCE [LARGE SCALE GENOMIC DNA]</scope>
    <source>
        <strain evidence="1 2">NBRC 3261</strain>
    </source>
</reference>
<protein>
    <submittedName>
        <fullName evidence="1">Uncharacterized protein</fullName>
    </submittedName>
</protein>
<proteinExistence type="predicted"/>
<name>A0A0D6Q2E1_KOMEU</name>
<accession>A0A0D6Q2E1</accession>
<organism evidence="1 2">
    <name type="scientific">Komagataeibacter europaeus NBRC 3261</name>
    <dbReference type="NCBI Taxonomy" id="1234669"/>
    <lineage>
        <taxon>Bacteria</taxon>
        <taxon>Pseudomonadati</taxon>
        <taxon>Pseudomonadota</taxon>
        <taxon>Alphaproteobacteria</taxon>
        <taxon>Acetobacterales</taxon>
        <taxon>Acetobacteraceae</taxon>
        <taxon>Komagataeibacter</taxon>
    </lineage>
</organism>